<gene>
    <name evidence="2" type="ORF">GGX14DRAFT_403205</name>
</gene>
<feature type="region of interest" description="Disordered" evidence="1">
    <location>
        <begin position="1"/>
        <end position="44"/>
    </location>
</feature>
<dbReference type="Proteomes" id="UP001219525">
    <property type="component" value="Unassembled WGS sequence"/>
</dbReference>
<reference evidence="2" key="1">
    <citation type="submission" date="2023-03" db="EMBL/GenBank/DDBJ databases">
        <title>Massive genome expansion in bonnet fungi (Mycena s.s.) driven by repeated elements and novel gene families across ecological guilds.</title>
        <authorList>
            <consortium name="Lawrence Berkeley National Laboratory"/>
            <person name="Harder C.B."/>
            <person name="Miyauchi S."/>
            <person name="Viragh M."/>
            <person name="Kuo A."/>
            <person name="Thoen E."/>
            <person name="Andreopoulos B."/>
            <person name="Lu D."/>
            <person name="Skrede I."/>
            <person name="Drula E."/>
            <person name="Henrissat B."/>
            <person name="Morin E."/>
            <person name="Kohler A."/>
            <person name="Barry K."/>
            <person name="LaButti K."/>
            <person name="Morin E."/>
            <person name="Salamov A."/>
            <person name="Lipzen A."/>
            <person name="Mereny Z."/>
            <person name="Hegedus B."/>
            <person name="Baldrian P."/>
            <person name="Stursova M."/>
            <person name="Weitz H."/>
            <person name="Taylor A."/>
            <person name="Grigoriev I.V."/>
            <person name="Nagy L.G."/>
            <person name="Martin F."/>
            <person name="Kauserud H."/>
        </authorList>
    </citation>
    <scope>NUCLEOTIDE SEQUENCE</scope>
    <source>
        <strain evidence="2">9144</strain>
    </source>
</reference>
<dbReference type="AlphaFoldDB" id="A0AAD6Y1B6"/>
<evidence type="ECO:0000313" key="3">
    <source>
        <dbReference type="Proteomes" id="UP001219525"/>
    </source>
</evidence>
<dbReference type="EMBL" id="JARJCW010000083">
    <property type="protein sequence ID" value="KAJ7196481.1"/>
    <property type="molecule type" value="Genomic_DNA"/>
</dbReference>
<accession>A0AAD6Y1B6</accession>
<feature type="compositionally biased region" description="Gly residues" evidence="1">
    <location>
        <begin position="14"/>
        <end position="30"/>
    </location>
</feature>
<proteinExistence type="predicted"/>
<sequence>MEPAHARRSVRGPGPDGGVIGQPIGAGIGIAGHQKTGRDGVQRVRGRRADGVGQQTQDGNGVACDTALGNGYSISAAPTEECRLHLAPYRTSSARLEPQSPDPRPSTPRLWLHAPARAFHFRTGDAPRARALARATAQYFRATHPCAARSLTKVRAYGAVFPGDAPAARATAHAVLSIFMCATHLPRCTPRAVRTTARSSTTAHARHSAVFPGVVQHTKLLVMLMAIDNHLINIILAQPLDELIHWPCFLNWVNNTSGGQVDLASGWVHSGQKLVARPKATQLQLTHIAAQHAASRLTPAVEALAVYHTHNATALS</sequence>
<organism evidence="2 3">
    <name type="scientific">Mycena pura</name>
    <dbReference type="NCBI Taxonomy" id="153505"/>
    <lineage>
        <taxon>Eukaryota</taxon>
        <taxon>Fungi</taxon>
        <taxon>Dikarya</taxon>
        <taxon>Basidiomycota</taxon>
        <taxon>Agaricomycotina</taxon>
        <taxon>Agaricomycetes</taxon>
        <taxon>Agaricomycetidae</taxon>
        <taxon>Agaricales</taxon>
        <taxon>Marasmiineae</taxon>
        <taxon>Mycenaceae</taxon>
        <taxon>Mycena</taxon>
    </lineage>
</organism>
<comment type="caution">
    <text evidence="2">The sequence shown here is derived from an EMBL/GenBank/DDBJ whole genome shotgun (WGS) entry which is preliminary data.</text>
</comment>
<protein>
    <submittedName>
        <fullName evidence="2">Uncharacterized protein</fullName>
    </submittedName>
</protein>
<evidence type="ECO:0000313" key="2">
    <source>
        <dbReference type="EMBL" id="KAJ7196481.1"/>
    </source>
</evidence>
<evidence type="ECO:0000256" key="1">
    <source>
        <dbReference type="SAM" id="MobiDB-lite"/>
    </source>
</evidence>
<keyword evidence="3" id="KW-1185">Reference proteome</keyword>
<feature type="compositionally biased region" description="Basic residues" evidence="1">
    <location>
        <begin position="1"/>
        <end position="10"/>
    </location>
</feature>
<name>A0AAD6Y1B6_9AGAR</name>